<dbReference type="Gene3D" id="1.25.40.20">
    <property type="entry name" value="Ankyrin repeat-containing domain"/>
    <property type="match status" value="1"/>
</dbReference>
<evidence type="ECO:0000256" key="3">
    <source>
        <dbReference type="SAM" id="Phobius"/>
    </source>
</evidence>
<evidence type="ECO:0000313" key="5">
    <source>
        <dbReference type="Proteomes" id="UP000477488"/>
    </source>
</evidence>
<dbReference type="EMBL" id="VUMH01000002">
    <property type="protein sequence ID" value="MSS27036.1"/>
    <property type="molecule type" value="Genomic_DNA"/>
</dbReference>
<keyword evidence="1" id="KW-0040">ANK repeat</keyword>
<keyword evidence="5" id="KW-1185">Reference proteome</keyword>
<dbReference type="SUPFAM" id="SSF48403">
    <property type="entry name" value="Ankyrin repeat"/>
    <property type="match status" value="1"/>
</dbReference>
<accession>A0A6L5XIL9</accession>
<dbReference type="Proteomes" id="UP000477488">
    <property type="component" value="Unassembled WGS sequence"/>
</dbReference>
<dbReference type="InterPro" id="IPR002110">
    <property type="entry name" value="Ankyrin_rpt"/>
</dbReference>
<keyword evidence="3" id="KW-0472">Membrane</keyword>
<keyword evidence="3" id="KW-0812">Transmembrane</keyword>
<sequence length="684" mass="74702">MSRAKNARRDFRRKDDPVRSARPPATCETPSEMPDADAKNVYGVPRRLLGILLAIIAALGLFMLFRELLEDSFMGLIRMARSDKPMSLLEAAPRLGLLLGRKPASVEEFTAFCRYARPGEALEVLKTLPAPALGQGLPLHALVENTDNHAVLLRLLQSDSPLRAQVNARDARGRTPLHLAARKADPLFLLILRNAGAEPNVYDASGISPLAELLAAPDEAVARHTEALIREGMALGYPPPPKPPSDRVDSPRQWAVPGHPEVALARWLAELFSRLNDRGSGFFNLAEQMETRADKDYVAVLAAVLRTMGVNGAPDTLIPARDLPVPPPSLAERHYMNALSPAPPTPDSLLQTERRGPGEWRWLHLRENTGPRMAAVKCLLPEARSATIDWLSGLAAGRPAEEPPLSMEWNAWDIPPETTVALAVSIFGKDGARGGGDRFARLERDLNARLRRLGLEALLRFNAEAEQRNPVLLTGQLLDLTPKDSLRSWLDKRIKARGKKDRANSLDTLCALRLELPDTAWRAVGGHLTAAAYLKKVSFSKLVTRPPGWCRRGKSYEPLRTWAARPLAGRPGSIERDRAMRDFMAARNLIETGRSDGGARRAPRPARDPGEPLTAVAGILGEVSAETGLCMLRLMLDAGARPEQVNLHGVLPLDAARAAGAPPEVLHRLETAPAEQAPATRITP</sequence>
<dbReference type="PROSITE" id="PS50088">
    <property type="entry name" value="ANK_REPEAT"/>
    <property type="match status" value="1"/>
</dbReference>
<dbReference type="RefSeq" id="WP_154509030.1">
    <property type="nucleotide sequence ID" value="NZ_VUMH01000002.1"/>
</dbReference>
<feature type="repeat" description="ANK" evidence="1">
    <location>
        <begin position="172"/>
        <end position="204"/>
    </location>
</feature>
<organism evidence="4 5">
    <name type="scientific">Desulfovibrio porci</name>
    <dbReference type="NCBI Taxonomy" id="2605782"/>
    <lineage>
        <taxon>Bacteria</taxon>
        <taxon>Pseudomonadati</taxon>
        <taxon>Thermodesulfobacteriota</taxon>
        <taxon>Desulfovibrionia</taxon>
        <taxon>Desulfovibrionales</taxon>
        <taxon>Desulfovibrionaceae</taxon>
        <taxon>Desulfovibrio</taxon>
    </lineage>
</organism>
<dbReference type="InterPro" id="IPR036770">
    <property type="entry name" value="Ankyrin_rpt-contain_sf"/>
</dbReference>
<gene>
    <name evidence="4" type="ORF">FYJ44_03025</name>
</gene>
<proteinExistence type="predicted"/>
<comment type="caution">
    <text evidence="4">The sequence shown here is derived from an EMBL/GenBank/DDBJ whole genome shotgun (WGS) entry which is preliminary data.</text>
</comment>
<feature type="region of interest" description="Disordered" evidence="2">
    <location>
        <begin position="1"/>
        <end position="36"/>
    </location>
</feature>
<keyword evidence="3" id="KW-1133">Transmembrane helix</keyword>
<dbReference type="PROSITE" id="PS50297">
    <property type="entry name" value="ANK_REP_REGION"/>
    <property type="match status" value="1"/>
</dbReference>
<name>A0A6L5XIL9_9BACT</name>
<evidence type="ECO:0000313" key="4">
    <source>
        <dbReference type="EMBL" id="MSS27036.1"/>
    </source>
</evidence>
<dbReference type="AlphaFoldDB" id="A0A6L5XIL9"/>
<dbReference type="Pfam" id="PF00023">
    <property type="entry name" value="Ank"/>
    <property type="match status" value="1"/>
</dbReference>
<feature type="compositionally biased region" description="Basic and acidic residues" evidence="2">
    <location>
        <begin position="7"/>
        <end position="19"/>
    </location>
</feature>
<reference evidence="4 5" key="1">
    <citation type="submission" date="2019-09" db="EMBL/GenBank/DDBJ databases">
        <title>In-depth cultivation of the pig gut microbiome towards novel bacterial diversity and tailored functional studies.</title>
        <authorList>
            <person name="Wylensek D."/>
            <person name="Hitch T.C.A."/>
            <person name="Clavel T."/>
        </authorList>
    </citation>
    <scope>NUCLEOTIDE SEQUENCE [LARGE SCALE GENOMIC DNA]</scope>
    <source>
        <strain evidence="4 5">PG-178-WT-4</strain>
    </source>
</reference>
<protein>
    <submittedName>
        <fullName evidence="4">Ankyrin repeat domain-containing protein</fullName>
    </submittedName>
</protein>
<evidence type="ECO:0000256" key="2">
    <source>
        <dbReference type="SAM" id="MobiDB-lite"/>
    </source>
</evidence>
<evidence type="ECO:0000256" key="1">
    <source>
        <dbReference type="PROSITE-ProRule" id="PRU00023"/>
    </source>
</evidence>
<feature type="transmembrane region" description="Helical" evidence="3">
    <location>
        <begin position="48"/>
        <end position="65"/>
    </location>
</feature>